<dbReference type="AlphaFoldDB" id="A0A1Y2EB82"/>
<evidence type="ECO:0000313" key="2">
    <source>
        <dbReference type="Proteomes" id="UP000193689"/>
    </source>
</evidence>
<evidence type="ECO:0000313" key="1">
    <source>
        <dbReference type="EMBL" id="ORY68839.1"/>
    </source>
</evidence>
<dbReference type="GeneID" id="63775869"/>
<gene>
    <name evidence="1" type="ORF">BCR38DRAFT_424477</name>
</gene>
<dbReference type="EMBL" id="MCFJ01000003">
    <property type="protein sequence ID" value="ORY68839.1"/>
    <property type="molecule type" value="Genomic_DNA"/>
</dbReference>
<sequence>MAKIRYTGRGRYARWASYESKDMVFSLILVAPPINLHRTCVLLHILLVQLGSREHYRSRTTKCQAPPCRVPKLTVHSAGISAYYASFHHLVYHLSCFLCTNCPCLCFVDTVRTQTHSHLSS</sequence>
<reference evidence="1 2" key="1">
    <citation type="submission" date="2016-07" db="EMBL/GenBank/DDBJ databases">
        <title>Pervasive Adenine N6-methylation of Active Genes in Fungi.</title>
        <authorList>
            <consortium name="DOE Joint Genome Institute"/>
            <person name="Mondo S.J."/>
            <person name="Dannebaum R.O."/>
            <person name="Kuo R.C."/>
            <person name="Labutti K."/>
            <person name="Haridas S."/>
            <person name="Kuo A."/>
            <person name="Salamov A."/>
            <person name="Ahrendt S.R."/>
            <person name="Lipzen A."/>
            <person name="Sullivan W."/>
            <person name="Andreopoulos W.B."/>
            <person name="Clum A."/>
            <person name="Lindquist E."/>
            <person name="Daum C."/>
            <person name="Ramamoorthy G.K."/>
            <person name="Gryganskyi A."/>
            <person name="Culley D."/>
            <person name="Magnuson J.K."/>
            <person name="James T.Y."/>
            <person name="O'Malley M.A."/>
            <person name="Stajich J.E."/>
            <person name="Spatafora J.W."/>
            <person name="Visel A."/>
            <person name="Grigoriev I.V."/>
        </authorList>
    </citation>
    <scope>NUCLEOTIDE SEQUENCE [LARGE SCALE GENOMIC DNA]</scope>
    <source>
        <strain evidence="1 2">CBS 129021</strain>
    </source>
</reference>
<organism evidence="1 2">
    <name type="scientific">Pseudomassariella vexata</name>
    <dbReference type="NCBI Taxonomy" id="1141098"/>
    <lineage>
        <taxon>Eukaryota</taxon>
        <taxon>Fungi</taxon>
        <taxon>Dikarya</taxon>
        <taxon>Ascomycota</taxon>
        <taxon>Pezizomycotina</taxon>
        <taxon>Sordariomycetes</taxon>
        <taxon>Xylariomycetidae</taxon>
        <taxon>Amphisphaeriales</taxon>
        <taxon>Pseudomassariaceae</taxon>
        <taxon>Pseudomassariella</taxon>
    </lineage>
</organism>
<accession>A0A1Y2EB82</accession>
<protein>
    <submittedName>
        <fullName evidence="1">Uncharacterized protein</fullName>
    </submittedName>
</protein>
<name>A0A1Y2EB82_9PEZI</name>
<dbReference type="RefSeq" id="XP_040719126.1">
    <property type="nucleotide sequence ID" value="XM_040859657.1"/>
</dbReference>
<dbReference type="InParanoid" id="A0A1Y2EB82"/>
<keyword evidence="2" id="KW-1185">Reference proteome</keyword>
<comment type="caution">
    <text evidence="1">The sequence shown here is derived from an EMBL/GenBank/DDBJ whole genome shotgun (WGS) entry which is preliminary data.</text>
</comment>
<proteinExistence type="predicted"/>
<dbReference type="Proteomes" id="UP000193689">
    <property type="component" value="Unassembled WGS sequence"/>
</dbReference>